<evidence type="ECO:0000256" key="1">
    <source>
        <dbReference type="SAM" id="Phobius"/>
    </source>
</evidence>
<feature type="transmembrane region" description="Helical" evidence="1">
    <location>
        <begin position="154"/>
        <end position="173"/>
    </location>
</feature>
<proteinExistence type="predicted"/>
<feature type="transmembrane region" description="Helical" evidence="1">
    <location>
        <begin position="9"/>
        <end position="26"/>
    </location>
</feature>
<dbReference type="EMBL" id="CP018866">
    <property type="protein sequence ID" value="AST91556.1"/>
    <property type="molecule type" value="Genomic_DNA"/>
</dbReference>
<keyword evidence="1" id="KW-0472">Membrane</keyword>
<name>A0A223KQ64_9BACI</name>
<dbReference type="RefSeq" id="WP_066413609.1">
    <property type="nucleotide sequence ID" value="NZ_CP018866.1"/>
</dbReference>
<dbReference type="STRING" id="1314751.GCA_001591425_01278"/>
<protein>
    <submittedName>
        <fullName evidence="2">Uncharacterized protein</fullName>
    </submittedName>
</protein>
<accession>A0A223KQ64</accession>
<reference evidence="2 3" key="1">
    <citation type="submission" date="2016-12" db="EMBL/GenBank/DDBJ databases">
        <title>The whole genome sequencing and assembly of Bacillus cohnii DSM 6307T strain.</title>
        <authorList>
            <person name="Lee Y.-J."/>
            <person name="Yi H."/>
            <person name="Bahn Y.-S."/>
            <person name="Kim J.F."/>
            <person name="Lee D.-W."/>
        </authorList>
    </citation>
    <scope>NUCLEOTIDE SEQUENCE [LARGE SCALE GENOMIC DNA]</scope>
    <source>
        <strain evidence="2 3">DSM 6307</strain>
    </source>
</reference>
<feature type="transmembrane region" description="Helical" evidence="1">
    <location>
        <begin position="74"/>
        <end position="93"/>
    </location>
</feature>
<feature type="transmembrane region" description="Helical" evidence="1">
    <location>
        <begin position="126"/>
        <end position="142"/>
    </location>
</feature>
<evidence type="ECO:0000313" key="3">
    <source>
        <dbReference type="Proteomes" id="UP000215224"/>
    </source>
</evidence>
<keyword evidence="1" id="KW-0812">Transmembrane</keyword>
<feature type="transmembrane region" description="Helical" evidence="1">
    <location>
        <begin position="193"/>
        <end position="211"/>
    </location>
</feature>
<feature type="transmembrane region" description="Helical" evidence="1">
    <location>
        <begin position="32"/>
        <end position="53"/>
    </location>
</feature>
<dbReference type="Proteomes" id="UP000215224">
    <property type="component" value="Chromosome"/>
</dbReference>
<feature type="transmembrane region" description="Helical" evidence="1">
    <location>
        <begin position="246"/>
        <end position="266"/>
    </location>
</feature>
<sequence>MKRRFSNKVPFILLTIIHLCMFLYNFKKHTATTIFTSLFTNIGMAYIFEYVVFTWLKAYHYFPIIFKNRDFDNAFGALLSQAIFVPITATFLTLNKKSWFWKMIFTLYFSIIERMFLHWKLHQNRWWNTTLTTSLIFLYFFISDFWLRNITKKIVQVISYVLISPLFIMHYLYALIFFKRITFGYKKYSWEEAFKLVPLYGLVQTLFYMFISYKRTPLVFLTSIFSIFIIDFCLIKLKLMKVKRYLYLLILHMYTLALNSYSYYAIQNTREWKEAPKEENL</sequence>
<evidence type="ECO:0000313" key="2">
    <source>
        <dbReference type="EMBL" id="AST91556.1"/>
    </source>
</evidence>
<dbReference type="KEGG" id="bcoh:BC6307_09805"/>
<keyword evidence="3" id="KW-1185">Reference proteome</keyword>
<keyword evidence="1" id="KW-1133">Transmembrane helix</keyword>
<organism evidence="2 3">
    <name type="scientific">Sutcliffiella cohnii</name>
    <dbReference type="NCBI Taxonomy" id="33932"/>
    <lineage>
        <taxon>Bacteria</taxon>
        <taxon>Bacillati</taxon>
        <taxon>Bacillota</taxon>
        <taxon>Bacilli</taxon>
        <taxon>Bacillales</taxon>
        <taxon>Bacillaceae</taxon>
        <taxon>Sutcliffiella</taxon>
    </lineage>
</organism>
<gene>
    <name evidence="2" type="ORF">BC6307_09805</name>
</gene>
<feature type="transmembrane region" description="Helical" evidence="1">
    <location>
        <begin position="217"/>
        <end position="234"/>
    </location>
</feature>
<dbReference type="AlphaFoldDB" id="A0A223KQ64"/>